<keyword evidence="1" id="KW-0131">Cell cycle</keyword>
<dbReference type="OrthoDB" id="6631751at2"/>
<dbReference type="Proteomes" id="UP000237003">
    <property type="component" value="Unassembled WGS sequence"/>
</dbReference>
<name>A0A2S4RVD5_CITAM</name>
<organism evidence="1 2">
    <name type="scientific">Citrobacter amalonaticus</name>
    <dbReference type="NCBI Taxonomy" id="35703"/>
    <lineage>
        <taxon>Bacteria</taxon>
        <taxon>Pseudomonadati</taxon>
        <taxon>Pseudomonadota</taxon>
        <taxon>Gammaproteobacteria</taxon>
        <taxon>Enterobacterales</taxon>
        <taxon>Enterobacteriaceae</taxon>
        <taxon>Citrobacter</taxon>
    </lineage>
</organism>
<reference evidence="1 2" key="1">
    <citation type="submission" date="2018-01" db="EMBL/GenBank/DDBJ databases">
        <title>Complete genome sequences of 14 Citrobacter spp. isolated from plant in Canada.</title>
        <authorList>
            <person name="Bhandare S.G."/>
            <person name="Colavecchio A."/>
            <person name="Jeukens J."/>
            <person name="Emond-Rheault J.-G."/>
            <person name="Freschi L."/>
            <person name="Hamel J."/>
            <person name="Kukavica-Ibrulj I."/>
            <person name="Levesque R."/>
            <person name="Goodridge L."/>
        </authorList>
    </citation>
    <scope>NUCLEOTIDE SEQUENCE [LARGE SCALE GENOMIC DNA]</scope>
    <source>
        <strain evidence="1 2">S1285</strain>
    </source>
</reference>
<dbReference type="EMBL" id="PQLX01000006">
    <property type="protein sequence ID" value="POU64114.1"/>
    <property type="molecule type" value="Genomic_DNA"/>
</dbReference>
<keyword evidence="1" id="KW-0132">Cell division</keyword>
<dbReference type="RefSeq" id="WP_103778815.1">
    <property type="nucleotide sequence ID" value="NZ_PQLX01000006.1"/>
</dbReference>
<comment type="caution">
    <text evidence="1">The sequence shown here is derived from an EMBL/GenBank/DDBJ whole genome shotgun (WGS) entry which is preliminary data.</text>
</comment>
<dbReference type="NCBIfam" id="NF033153">
    <property type="entry name" value="phage_ICD_like"/>
    <property type="match status" value="1"/>
</dbReference>
<proteinExistence type="predicted"/>
<dbReference type="AlphaFoldDB" id="A0A2S4RVD5"/>
<sequence>MMMTVQQTDPFSGLLLCAVSRYSFPAVAKSTAGIGVPRNSMATPDAPCVFFFVVAQAHPFSGLWCLFIHHGSSKIMVVRAGQPSGWPVSIEAGYANPVRAATSEIGVSGGSSNRYSMEAAIMATILTPSHPQFVFVFAAVRRADRKPRICMLRTVAGDEHAARRSLVRDYVLSFAGRLPVAEVRA</sequence>
<evidence type="ECO:0000313" key="2">
    <source>
        <dbReference type="Proteomes" id="UP000237003"/>
    </source>
</evidence>
<protein>
    <submittedName>
        <fullName evidence="1">Ash-like/host cell division inhibitor Icd-like protein</fullName>
    </submittedName>
</protein>
<gene>
    <name evidence="1" type="ORF">C3430_18215</name>
</gene>
<dbReference type="GO" id="GO:0051301">
    <property type="term" value="P:cell division"/>
    <property type="evidence" value="ECO:0007669"/>
    <property type="project" value="UniProtKB-KW"/>
</dbReference>
<accession>A0A2S4RVD5</accession>
<evidence type="ECO:0000313" key="1">
    <source>
        <dbReference type="EMBL" id="POU64114.1"/>
    </source>
</evidence>
<dbReference type="Pfam" id="PF10554">
    <property type="entry name" value="Phage_ASH"/>
    <property type="match status" value="1"/>
</dbReference>
<dbReference type="InterPro" id="IPR018880">
    <property type="entry name" value="Phage_P4_Ash"/>
</dbReference>